<dbReference type="AlphaFoldDB" id="A0A0F8WMG4"/>
<name>A0A0F8WMG4_9ZZZZ</name>
<comment type="caution">
    <text evidence="1">The sequence shown here is derived from an EMBL/GenBank/DDBJ whole genome shotgun (WGS) entry which is preliminary data.</text>
</comment>
<proteinExistence type="predicted"/>
<evidence type="ECO:0000313" key="1">
    <source>
        <dbReference type="EMBL" id="KKK57853.1"/>
    </source>
</evidence>
<protein>
    <submittedName>
        <fullName evidence="1">Uncharacterized protein</fullName>
    </submittedName>
</protein>
<reference evidence="1" key="1">
    <citation type="journal article" date="2015" name="Nature">
        <title>Complex archaea that bridge the gap between prokaryotes and eukaryotes.</title>
        <authorList>
            <person name="Spang A."/>
            <person name="Saw J.H."/>
            <person name="Jorgensen S.L."/>
            <person name="Zaremba-Niedzwiedzka K."/>
            <person name="Martijn J."/>
            <person name="Lind A.E."/>
            <person name="van Eijk R."/>
            <person name="Schleper C."/>
            <person name="Guy L."/>
            <person name="Ettema T.J."/>
        </authorList>
    </citation>
    <scope>NUCLEOTIDE SEQUENCE</scope>
</reference>
<accession>A0A0F8WMG4</accession>
<organism evidence="1">
    <name type="scientific">marine sediment metagenome</name>
    <dbReference type="NCBI Taxonomy" id="412755"/>
    <lineage>
        <taxon>unclassified sequences</taxon>
        <taxon>metagenomes</taxon>
        <taxon>ecological metagenomes</taxon>
    </lineage>
</organism>
<gene>
    <name evidence="1" type="ORF">LCGC14_3050310</name>
</gene>
<dbReference type="EMBL" id="LAZR01064267">
    <property type="protein sequence ID" value="KKK57853.1"/>
    <property type="molecule type" value="Genomic_DNA"/>
</dbReference>
<sequence>MKKIIEELQPIFEEKIICFKNKPIKFKGYNDYLDVLEYLWGIPKAIILGCKPDNE</sequence>